<dbReference type="EMBL" id="JAMKOV010000073">
    <property type="protein sequence ID" value="KAI8034427.1"/>
    <property type="molecule type" value="Genomic_DNA"/>
</dbReference>
<keyword evidence="5 8" id="KW-0863">Zinc-finger</keyword>
<evidence type="ECO:0000313" key="12">
    <source>
        <dbReference type="EMBL" id="KAI8034427.1"/>
    </source>
</evidence>
<keyword evidence="3" id="KW-0808">Transferase</keyword>
<dbReference type="SUPFAM" id="SSF57903">
    <property type="entry name" value="FYVE/PHD zinc finger"/>
    <property type="match status" value="1"/>
</dbReference>
<name>A0A9Q0BJ52_9MUSC</name>
<evidence type="ECO:0000256" key="1">
    <source>
        <dbReference type="ARBA" id="ARBA00004123"/>
    </source>
</evidence>
<evidence type="ECO:0000256" key="9">
    <source>
        <dbReference type="SAM" id="MobiDB-lite"/>
    </source>
</evidence>
<gene>
    <name evidence="12" type="ORF">M5D96_012790</name>
</gene>
<dbReference type="InterPro" id="IPR051188">
    <property type="entry name" value="PHD-type_Zinc_Finger"/>
</dbReference>
<comment type="caution">
    <text evidence="12">The sequence shown here is derived from an EMBL/GenBank/DDBJ whole genome shotgun (WGS) entry which is preliminary data.</text>
</comment>
<evidence type="ECO:0008006" key="14">
    <source>
        <dbReference type="Google" id="ProtNLM"/>
    </source>
</evidence>
<feature type="compositionally biased region" description="Low complexity" evidence="9">
    <location>
        <begin position="428"/>
        <end position="442"/>
    </location>
</feature>
<dbReference type="InterPro" id="IPR013083">
    <property type="entry name" value="Znf_RING/FYVE/PHD"/>
</dbReference>
<feature type="region of interest" description="Disordered" evidence="9">
    <location>
        <begin position="411"/>
        <end position="614"/>
    </location>
</feature>
<keyword evidence="13" id="KW-1185">Reference proteome</keyword>
<feature type="domain" description="RING-type" evidence="10">
    <location>
        <begin position="142"/>
        <end position="194"/>
    </location>
</feature>
<feature type="compositionally biased region" description="Basic and acidic residues" evidence="9">
    <location>
        <begin position="364"/>
        <end position="375"/>
    </location>
</feature>
<protein>
    <recommendedName>
        <fullName evidence="14">PHD finger protein 7</fullName>
    </recommendedName>
</protein>
<evidence type="ECO:0000256" key="8">
    <source>
        <dbReference type="PROSITE-ProRule" id="PRU00175"/>
    </source>
</evidence>
<evidence type="ECO:0000256" key="7">
    <source>
        <dbReference type="ARBA" id="ARBA00022833"/>
    </source>
</evidence>
<dbReference type="GO" id="GO:0005634">
    <property type="term" value="C:nucleus"/>
    <property type="evidence" value="ECO:0007669"/>
    <property type="project" value="TreeGrafter"/>
</dbReference>
<evidence type="ECO:0000256" key="6">
    <source>
        <dbReference type="ARBA" id="ARBA00022786"/>
    </source>
</evidence>
<dbReference type="InterPro" id="IPR042013">
    <property type="entry name" value="PHF7/G2E3_ePHD"/>
</dbReference>
<feature type="compositionally biased region" description="Polar residues" evidence="9">
    <location>
        <begin position="327"/>
        <end position="341"/>
    </location>
</feature>
<dbReference type="Proteomes" id="UP001059596">
    <property type="component" value="Unassembled WGS sequence"/>
</dbReference>
<dbReference type="InterPro" id="IPR011011">
    <property type="entry name" value="Znf_FYVE_PHD"/>
</dbReference>
<feature type="compositionally biased region" description="Acidic residues" evidence="9">
    <location>
        <begin position="354"/>
        <end position="363"/>
    </location>
</feature>
<dbReference type="InterPro" id="IPR034732">
    <property type="entry name" value="EPHD"/>
</dbReference>
<sequence length="634" mass="68852">MTMCVLCRSSENEELAFGPVLSEGRITVHRNCLAPLTIRILKFLQYLSSNLVQRGNQRHGILRFLEEDILAEAKRCRPLTCCYCHRAGANIGCCKNGCRRTFHTKCGISNLAQNQFRDTFKSYCHQHVRRNRQRPPSEAENCIICQELLVAEGGRFSVVTCLTSPCCRNGWFHRNCLQEYANTAGYFFKCPLCNNSKEFHDVALMGISVSNQDASWETEPNAFAEQLLRDQACTAVFCRQAAGRLGDVGSLLYCNLCGSNPVHCYCTNPVDGDYVCGVCSVVSPVVSPVTRPPTPAVVTADEDNTDSDDFELIAQFPQLRAIVSRSQLSGGNDDSAMNNTRDPVHSKLSASVWDDSDTEDDEDVFRRVVEIEEQSRATGRANEEPSTSGASETPVQPLAGIGLANVVVSASPRSVPSPPGTSAATALGRRTSSTLATASSGSEKVSPPRPRAGRRSSSTLATASSGSEKVSPPRPRAGRRSAARSTATSGAEPRRSSARLQALENQENAKPEKEASPAGCSSSNAAAPTRRSLRSRRTLPARMPEPGQKESDTSKEREPKKRRVSPAPAARPTGRRPLRPLTPEATASRSNGRTLRRRTVAAPNSSQPQLGNLDVSCVANRTRQRLPAHLASRK</sequence>
<keyword evidence="7" id="KW-0862">Zinc</keyword>
<feature type="compositionally biased region" description="Basic and acidic residues" evidence="9">
    <location>
        <begin position="547"/>
        <end position="559"/>
    </location>
</feature>
<evidence type="ECO:0000259" key="10">
    <source>
        <dbReference type="PROSITE" id="PS50089"/>
    </source>
</evidence>
<reference evidence="12" key="1">
    <citation type="journal article" date="2023" name="Genome Biol. Evol.">
        <title>Long-read-based Genome Assembly of Drosophila gunungcola Reveals Fewer Chemosensory Genes in Flower-breeding Species.</title>
        <authorList>
            <person name="Negi A."/>
            <person name="Liao B.Y."/>
            <person name="Yeh S.D."/>
        </authorList>
    </citation>
    <scope>NUCLEOTIDE SEQUENCE</scope>
    <source>
        <strain evidence="12">Sukarami</strain>
    </source>
</reference>
<organism evidence="12 13">
    <name type="scientific">Drosophila gunungcola</name>
    <name type="common">fruit fly</name>
    <dbReference type="NCBI Taxonomy" id="103775"/>
    <lineage>
        <taxon>Eukaryota</taxon>
        <taxon>Metazoa</taxon>
        <taxon>Ecdysozoa</taxon>
        <taxon>Arthropoda</taxon>
        <taxon>Hexapoda</taxon>
        <taxon>Insecta</taxon>
        <taxon>Pterygota</taxon>
        <taxon>Neoptera</taxon>
        <taxon>Endopterygota</taxon>
        <taxon>Diptera</taxon>
        <taxon>Brachycera</taxon>
        <taxon>Muscomorpha</taxon>
        <taxon>Ephydroidea</taxon>
        <taxon>Drosophilidae</taxon>
        <taxon>Drosophila</taxon>
        <taxon>Sophophora</taxon>
    </lineage>
</organism>
<feature type="compositionally biased region" description="Polar residues" evidence="9">
    <location>
        <begin position="384"/>
        <end position="394"/>
    </location>
</feature>
<feature type="domain" description="PHD-type" evidence="11">
    <location>
        <begin position="1"/>
        <end position="128"/>
    </location>
</feature>
<evidence type="ECO:0000259" key="11">
    <source>
        <dbReference type="PROSITE" id="PS51805"/>
    </source>
</evidence>
<dbReference type="PROSITE" id="PS50089">
    <property type="entry name" value="ZF_RING_2"/>
    <property type="match status" value="1"/>
</dbReference>
<dbReference type="AlphaFoldDB" id="A0A9Q0BJ52"/>
<dbReference type="PROSITE" id="PS51805">
    <property type="entry name" value="EPHD"/>
    <property type="match status" value="1"/>
</dbReference>
<dbReference type="PANTHER" id="PTHR12420">
    <property type="entry name" value="PHD FINGER PROTEIN"/>
    <property type="match status" value="1"/>
</dbReference>
<keyword evidence="4" id="KW-0479">Metal-binding</keyword>
<comment type="subcellular location">
    <subcellularLocation>
        <location evidence="1">Nucleus</location>
    </subcellularLocation>
</comment>
<dbReference type="CDD" id="cd15669">
    <property type="entry name" value="ePHD_PHF7_G2E3_like"/>
    <property type="match status" value="1"/>
</dbReference>
<evidence type="ECO:0000313" key="13">
    <source>
        <dbReference type="Proteomes" id="UP001059596"/>
    </source>
</evidence>
<dbReference type="InterPro" id="IPR001965">
    <property type="entry name" value="Znf_PHD"/>
</dbReference>
<dbReference type="Pfam" id="PF13771">
    <property type="entry name" value="zf-HC5HC2H"/>
    <property type="match status" value="1"/>
</dbReference>
<accession>A0A9Q0BJ52</accession>
<dbReference type="GO" id="GO:0008270">
    <property type="term" value="F:zinc ion binding"/>
    <property type="evidence" value="ECO:0007669"/>
    <property type="project" value="UniProtKB-KW"/>
</dbReference>
<keyword evidence="6" id="KW-0833">Ubl conjugation pathway</keyword>
<feature type="compositionally biased region" description="Low complexity" evidence="9">
    <location>
        <begin position="455"/>
        <end position="467"/>
    </location>
</feature>
<dbReference type="PANTHER" id="PTHR12420:SF42">
    <property type="entry name" value="G2_M PHASE-SPECIFIC E3 UBIQUITIN-PROTEIN LIGASE"/>
    <property type="match status" value="1"/>
</dbReference>
<proteinExistence type="predicted"/>
<evidence type="ECO:0000256" key="4">
    <source>
        <dbReference type="ARBA" id="ARBA00022723"/>
    </source>
</evidence>
<dbReference type="Gene3D" id="3.30.40.10">
    <property type="entry name" value="Zinc/RING finger domain, C3HC4 (zinc finger)"/>
    <property type="match status" value="2"/>
</dbReference>
<dbReference type="SMART" id="SM00249">
    <property type="entry name" value="PHD"/>
    <property type="match status" value="2"/>
</dbReference>
<evidence type="ECO:0000256" key="2">
    <source>
        <dbReference type="ARBA" id="ARBA00004906"/>
    </source>
</evidence>
<evidence type="ECO:0000256" key="5">
    <source>
        <dbReference type="ARBA" id="ARBA00022771"/>
    </source>
</evidence>
<evidence type="ECO:0000256" key="3">
    <source>
        <dbReference type="ARBA" id="ARBA00022679"/>
    </source>
</evidence>
<comment type="pathway">
    <text evidence="2">Protein modification; protein ubiquitination.</text>
</comment>
<feature type="region of interest" description="Disordered" evidence="9">
    <location>
        <begin position="327"/>
        <end position="396"/>
    </location>
</feature>
<dbReference type="InterPro" id="IPR001841">
    <property type="entry name" value="Znf_RING"/>
</dbReference>
<dbReference type="CDD" id="cd16448">
    <property type="entry name" value="RING-H2"/>
    <property type="match status" value="1"/>
</dbReference>